<dbReference type="HOGENOM" id="CLU_641643_0_0_1"/>
<accession>A0A0D3KRG9</accession>
<reference evidence="3" key="1">
    <citation type="journal article" date="2013" name="Nature">
        <title>Pan genome of the phytoplankton Emiliania underpins its global distribution.</title>
        <authorList>
            <person name="Read B.A."/>
            <person name="Kegel J."/>
            <person name="Klute M.J."/>
            <person name="Kuo A."/>
            <person name="Lefebvre S.C."/>
            <person name="Maumus F."/>
            <person name="Mayer C."/>
            <person name="Miller J."/>
            <person name="Monier A."/>
            <person name="Salamov A."/>
            <person name="Young J."/>
            <person name="Aguilar M."/>
            <person name="Claverie J.M."/>
            <person name="Frickenhaus S."/>
            <person name="Gonzalez K."/>
            <person name="Herman E.K."/>
            <person name="Lin Y.C."/>
            <person name="Napier J."/>
            <person name="Ogata H."/>
            <person name="Sarno A.F."/>
            <person name="Shmutz J."/>
            <person name="Schroeder D."/>
            <person name="de Vargas C."/>
            <person name="Verret F."/>
            <person name="von Dassow P."/>
            <person name="Valentin K."/>
            <person name="Van de Peer Y."/>
            <person name="Wheeler G."/>
            <person name="Dacks J.B."/>
            <person name="Delwiche C.F."/>
            <person name="Dyhrman S.T."/>
            <person name="Glockner G."/>
            <person name="John U."/>
            <person name="Richards T."/>
            <person name="Worden A.Z."/>
            <person name="Zhang X."/>
            <person name="Grigoriev I.V."/>
            <person name="Allen A.E."/>
            <person name="Bidle K."/>
            <person name="Borodovsky M."/>
            <person name="Bowler C."/>
            <person name="Brownlee C."/>
            <person name="Cock J.M."/>
            <person name="Elias M."/>
            <person name="Gladyshev V.N."/>
            <person name="Groth M."/>
            <person name="Guda C."/>
            <person name="Hadaegh A."/>
            <person name="Iglesias-Rodriguez M.D."/>
            <person name="Jenkins J."/>
            <person name="Jones B.M."/>
            <person name="Lawson T."/>
            <person name="Leese F."/>
            <person name="Lindquist E."/>
            <person name="Lobanov A."/>
            <person name="Lomsadze A."/>
            <person name="Malik S.B."/>
            <person name="Marsh M.E."/>
            <person name="Mackinder L."/>
            <person name="Mock T."/>
            <person name="Mueller-Roeber B."/>
            <person name="Pagarete A."/>
            <person name="Parker M."/>
            <person name="Probert I."/>
            <person name="Quesneville H."/>
            <person name="Raines C."/>
            <person name="Rensing S.A."/>
            <person name="Riano-Pachon D.M."/>
            <person name="Richier S."/>
            <person name="Rokitta S."/>
            <person name="Shiraiwa Y."/>
            <person name="Soanes D.M."/>
            <person name="van der Giezen M."/>
            <person name="Wahlund T.M."/>
            <person name="Williams B."/>
            <person name="Wilson W."/>
            <person name="Wolfe G."/>
            <person name="Wurch L.L."/>
        </authorList>
    </citation>
    <scope>NUCLEOTIDE SEQUENCE</scope>
</reference>
<dbReference type="eggNOG" id="ENOG502SUHV">
    <property type="taxonomic scope" value="Eukaryota"/>
</dbReference>
<evidence type="ECO:0000256" key="1">
    <source>
        <dbReference type="SAM" id="Phobius"/>
    </source>
</evidence>
<feature type="transmembrane region" description="Helical" evidence="1">
    <location>
        <begin position="278"/>
        <end position="296"/>
    </location>
</feature>
<proteinExistence type="predicted"/>
<dbReference type="PaxDb" id="2903-EOD36030"/>
<keyword evidence="1" id="KW-1133">Transmembrane helix</keyword>
<dbReference type="AlphaFoldDB" id="A0A0D3KRG9"/>
<feature type="transmembrane region" description="Helical" evidence="1">
    <location>
        <begin position="81"/>
        <end position="101"/>
    </location>
</feature>
<keyword evidence="3" id="KW-1185">Reference proteome</keyword>
<dbReference type="GeneID" id="17283624"/>
<dbReference type="Proteomes" id="UP000013827">
    <property type="component" value="Unassembled WGS sequence"/>
</dbReference>
<dbReference type="GeneID" id="17281301"/>
<dbReference type="KEGG" id="ehx:EMIHUDRAFT_226876"/>
<feature type="transmembrane region" description="Helical" evidence="1">
    <location>
        <begin position="173"/>
        <end position="195"/>
    </location>
</feature>
<feature type="transmembrane region" description="Helical" evidence="1">
    <location>
        <begin position="201"/>
        <end position="224"/>
    </location>
</feature>
<name>A0A0D3KRG9_EMIH1</name>
<protein>
    <submittedName>
        <fullName evidence="2">Uncharacterized protein</fullName>
    </submittedName>
</protein>
<dbReference type="EnsemblProtists" id="EOD38354">
    <property type="protein sequence ID" value="EOD38354"/>
    <property type="gene ID" value="EMIHUDRAFT_224757"/>
</dbReference>
<evidence type="ECO:0000313" key="2">
    <source>
        <dbReference type="EnsemblProtists" id="EOD38354"/>
    </source>
</evidence>
<dbReference type="RefSeq" id="XP_005790783.1">
    <property type="nucleotide sequence ID" value="XM_005790726.1"/>
</dbReference>
<reference evidence="2" key="2">
    <citation type="submission" date="2024-10" db="UniProtKB">
        <authorList>
            <consortium name="EnsemblProtists"/>
        </authorList>
    </citation>
    <scope>IDENTIFICATION</scope>
</reference>
<dbReference type="RefSeq" id="XP_005788459.1">
    <property type="nucleotide sequence ID" value="XM_005788402.1"/>
</dbReference>
<evidence type="ECO:0000313" key="3">
    <source>
        <dbReference type="Proteomes" id="UP000013827"/>
    </source>
</evidence>
<feature type="transmembrane region" description="Helical" evidence="1">
    <location>
        <begin position="132"/>
        <end position="153"/>
    </location>
</feature>
<organism evidence="2 3">
    <name type="scientific">Emiliania huxleyi (strain CCMP1516)</name>
    <dbReference type="NCBI Taxonomy" id="280463"/>
    <lineage>
        <taxon>Eukaryota</taxon>
        <taxon>Haptista</taxon>
        <taxon>Haptophyta</taxon>
        <taxon>Prymnesiophyceae</taxon>
        <taxon>Isochrysidales</taxon>
        <taxon>Noelaerhabdaceae</taxon>
        <taxon>Emiliania</taxon>
    </lineage>
</organism>
<sequence>MPTAIVAPADEHADEEVLREALEGDALRPTGGAPASNDDTLLPQTTCKLVMTPAHDALSRSRFALYRLLMTPPQGVVSPKAYFAASNELVVLTLIVCWIVTVCYDRSQVWDHPARVYVGHFNPCFGWDYAPASYIAVFAMSYDVHLAWTYASLEAMRTKLRDDDGKTSKAERFSLVTTYLHGLASMGWMLLWLVGPPDGQWAAHLAIFSTAVAFRYLCQLGNYVECRWGKAWESGHVKRSHTVYIVSYGLVTLCLPILYFIDVIMYEAQGRTGVDPPIPLAIIQTLDVVWMVLVALSTRFSVPEPPVVVKWSVLEFDDVVDADDFTPAQIAQLRKLGFEAIDNRATLDADDHCLSFLLARLDEPEDDGWRREIITALLALATSSSACAEQWHRVGGVAALQALARETAEERVERQAERCDEAQRSALA</sequence>
<keyword evidence="1" id="KW-0812">Transmembrane</keyword>
<feature type="transmembrane region" description="Helical" evidence="1">
    <location>
        <begin position="245"/>
        <end position="266"/>
    </location>
</feature>
<keyword evidence="1" id="KW-0472">Membrane</keyword>
<dbReference type="EnsemblProtists" id="EOD36030">
    <property type="protein sequence ID" value="EOD36030"/>
    <property type="gene ID" value="EMIHUDRAFT_226876"/>
</dbReference>
<dbReference type="KEGG" id="ehx:EMIHUDRAFT_224757"/>